<dbReference type="InterPro" id="IPR011051">
    <property type="entry name" value="RmlC_Cupin_sf"/>
</dbReference>
<comment type="catalytic activity">
    <reaction evidence="4 5">
        <text>(S)-ureidoglycolate = urea + glyoxylate</text>
        <dbReference type="Rhea" id="RHEA:11304"/>
        <dbReference type="ChEBI" id="CHEBI:16199"/>
        <dbReference type="ChEBI" id="CHEBI:36655"/>
        <dbReference type="ChEBI" id="CHEBI:57296"/>
        <dbReference type="EC" id="4.3.2.3"/>
    </reaction>
</comment>
<dbReference type="EMBL" id="FOVR01000015">
    <property type="protein sequence ID" value="SFO89391.1"/>
    <property type="molecule type" value="Genomic_DNA"/>
</dbReference>
<dbReference type="Pfam" id="PF04115">
    <property type="entry name" value="Ureidogly_lyase"/>
    <property type="match status" value="1"/>
</dbReference>
<dbReference type="GO" id="GO:0050385">
    <property type="term" value="F:ureidoglycolate lyase activity"/>
    <property type="evidence" value="ECO:0007669"/>
    <property type="project" value="UniProtKB-UniRule"/>
</dbReference>
<keyword evidence="7" id="KW-1185">Reference proteome</keyword>
<comment type="subunit">
    <text evidence="1 5">Homodimer.</text>
</comment>
<dbReference type="InterPro" id="IPR007247">
    <property type="entry name" value="Ureidogly_lyase"/>
</dbReference>
<dbReference type="CDD" id="cd20298">
    <property type="entry name" value="cupin_UAH"/>
    <property type="match status" value="1"/>
</dbReference>
<organism evidence="6 7">
    <name type="scientific">Cohaesibacter marisflavi</name>
    <dbReference type="NCBI Taxonomy" id="655353"/>
    <lineage>
        <taxon>Bacteria</taxon>
        <taxon>Pseudomonadati</taxon>
        <taxon>Pseudomonadota</taxon>
        <taxon>Alphaproteobacteria</taxon>
        <taxon>Hyphomicrobiales</taxon>
        <taxon>Cohaesibacteraceae</taxon>
    </lineage>
</organism>
<accession>A0A1I5KY51</accession>
<dbReference type="GO" id="GO:0006145">
    <property type="term" value="P:purine nucleobase catabolic process"/>
    <property type="evidence" value="ECO:0007669"/>
    <property type="project" value="UniProtKB-UniRule"/>
</dbReference>
<dbReference type="AlphaFoldDB" id="A0A1I5KY51"/>
<keyword evidence="2 5" id="KW-0659">Purine metabolism</keyword>
<evidence type="ECO:0000313" key="7">
    <source>
        <dbReference type="Proteomes" id="UP000199236"/>
    </source>
</evidence>
<dbReference type="Proteomes" id="UP000199236">
    <property type="component" value="Unassembled WGS sequence"/>
</dbReference>
<dbReference type="STRING" id="655353.SAMN04488056_11542"/>
<dbReference type="GO" id="GO:0000256">
    <property type="term" value="P:allantoin catabolic process"/>
    <property type="evidence" value="ECO:0007669"/>
    <property type="project" value="UniProtKB-UniRule"/>
</dbReference>
<dbReference type="NCBIfam" id="NF002952">
    <property type="entry name" value="PRK03606.2-3"/>
    <property type="match status" value="1"/>
</dbReference>
<dbReference type="OrthoDB" id="9804602at2"/>
<dbReference type="UniPathway" id="UPA00395"/>
<reference evidence="6 7" key="1">
    <citation type="submission" date="2016-10" db="EMBL/GenBank/DDBJ databases">
        <authorList>
            <person name="de Groot N.N."/>
        </authorList>
    </citation>
    <scope>NUCLEOTIDE SEQUENCE [LARGE SCALE GENOMIC DNA]</scope>
    <source>
        <strain evidence="6 7">CGMCC 1.9157</strain>
    </source>
</reference>
<dbReference type="RefSeq" id="WP_090075139.1">
    <property type="nucleotide sequence ID" value="NZ_FOVR01000015.1"/>
</dbReference>
<evidence type="ECO:0000313" key="6">
    <source>
        <dbReference type="EMBL" id="SFO89391.1"/>
    </source>
</evidence>
<evidence type="ECO:0000256" key="3">
    <source>
        <dbReference type="ARBA" id="ARBA00023239"/>
    </source>
</evidence>
<dbReference type="InterPro" id="IPR023525">
    <property type="entry name" value="Ureidogly_lyase_bac"/>
</dbReference>
<dbReference type="EC" id="4.3.2.3" evidence="5"/>
<comment type="cofactor">
    <cofactor evidence="5">
        <name>Ni(2+)</name>
        <dbReference type="ChEBI" id="CHEBI:49786"/>
    </cofactor>
</comment>
<comment type="pathway">
    <text evidence="5">Nitrogen metabolism; (S)-allantoin degradation.</text>
</comment>
<dbReference type="SUPFAM" id="SSF51182">
    <property type="entry name" value="RmlC-like cupins"/>
    <property type="match status" value="1"/>
</dbReference>
<sequence length="178" mass="19532">MSDEAIMIAPLSAEAFAPFGDILEANGAPTKIINQGFCGRYHDLAELDFVASGDEDGRAGISLFDAQPRSLPYCLEMVERHPLGSQAFLPMSMNAFLVIVAPDEGGKPGRPLAFETNPGQGINFYRNVWHGVLTPLKAPGLFAVVDRIGNADNLEEYWFEEPYWVATSPKTKKQKQSK</sequence>
<dbReference type="InterPro" id="IPR047233">
    <property type="entry name" value="UAH_cupin"/>
</dbReference>
<dbReference type="PANTHER" id="PTHR21221">
    <property type="entry name" value="UREIDOGLYCOLATE HYDROLASE"/>
    <property type="match status" value="1"/>
</dbReference>
<comment type="similarity">
    <text evidence="5">Belongs to the ureidoglycolate lyase family.</text>
</comment>
<dbReference type="PIRSF" id="PIRSF017306">
    <property type="entry name" value="Ureidogly_hydro"/>
    <property type="match status" value="1"/>
</dbReference>
<keyword evidence="3 5" id="KW-0456">Lyase</keyword>
<proteinExistence type="inferred from homology"/>
<dbReference type="NCBIfam" id="NF009932">
    <property type="entry name" value="PRK13395.1"/>
    <property type="match status" value="1"/>
</dbReference>
<dbReference type="Gene3D" id="2.60.120.480">
    <property type="entry name" value="Ureidoglycolate hydrolase"/>
    <property type="match status" value="1"/>
</dbReference>
<gene>
    <name evidence="5" type="primary">allA</name>
    <name evidence="6" type="ORF">SAMN04488056_11542</name>
</gene>
<evidence type="ECO:0000256" key="1">
    <source>
        <dbReference type="ARBA" id="ARBA00011738"/>
    </source>
</evidence>
<evidence type="ECO:0000256" key="2">
    <source>
        <dbReference type="ARBA" id="ARBA00022631"/>
    </source>
</evidence>
<protein>
    <recommendedName>
        <fullName evidence="5">Ureidoglycolate lyase</fullName>
        <ecNumber evidence="5">4.3.2.3</ecNumber>
    </recommendedName>
    <alternativeName>
        <fullName evidence="5">Ureidoglycolatase</fullName>
    </alternativeName>
</protein>
<name>A0A1I5KY51_9HYPH</name>
<dbReference type="InterPro" id="IPR024060">
    <property type="entry name" value="Ureidoglycolate_lyase_dom_sf"/>
</dbReference>
<evidence type="ECO:0000256" key="4">
    <source>
        <dbReference type="ARBA" id="ARBA00047684"/>
    </source>
</evidence>
<comment type="function">
    <text evidence="5">Catalyzes the catabolism of the allantoin degradation intermediate (S)-ureidoglycolate, generating urea and glyoxylate. Involved in the utilization of allantoin as nitrogen source.</text>
</comment>
<dbReference type="GO" id="GO:0004848">
    <property type="term" value="F:ureidoglycolate hydrolase activity"/>
    <property type="evidence" value="ECO:0007669"/>
    <property type="project" value="InterPro"/>
</dbReference>
<evidence type="ECO:0000256" key="5">
    <source>
        <dbReference type="HAMAP-Rule" id="MF_00616"/>
    </source>
</evidence>
<dbReference type="HAMAP" id="MF_00616">
    <property type="entry name" value="Ureidogly_lyase"/>
    <property type="match status" value="1"/>
</dbReference>
<dbReference type="PANTHER" id="PTHR21221:SF1">
    <property type="entry name" value="UREIDOGLYCOLATE LYASE"/>
    <property type="match status" value="1"/>
</dbReference>